<dbReference type="SMART" id="SM00342">
    <property type="entry name" value="HTH_ARAC"/>
    <property type="match status" value="1"/>
</dbReference>
<feature type="modified residue" description="4-aspartylphosphate" evidence="6">
    <location>
        <position position="55"/>
    </location>
</feature>
<dbReference type="InterPro" id="IPR001789">
    <property type="entry name" value="Sig_transdc_resp-reg_receiver"/>
</dbReference>
<evidence type="ECO:0000313" key="10">
    <source>
        <dbReference type="Proteomes" id="UP000515789"/>
    </source>
</evidence>
<accession>A0A7G5MZ82</accession>
<dbReference type="CDD" id="cd17536">
    <property type="entry name" value="REC_YesN-like"/>
    <property type="match status" value="1"/>
</dbReference>
<dbReference type="PROSITE" id="PS01124">
    <property type="entry name" value="HTH_ARAC_FAMILY_2"/>
    <property type="match status" value="1"/>
</dbReference>
<evidence type="ECO:0000256" key="6">
    <source>
        <dbReference type="PROSITE-ProRule" id="PRU00169"/>
    </source>
</evidence>
<sequence>MKRVLLVDDEKSSSDIIKFFIKKNGLPLDIVGEASNGREALIKINTLKPDIVFMDIEMPWMNGLQVMDQIKKNANFKTVFIVITAYDVFSYVQQALRLGAEDYLLKPVMYEQFCETMKRVLGYEYFDNPSFNSLLAYIDEHYMEELHCSECAEMFNMSQSNILRLYKKYLNCSFTDYINDVRIHKAIEMLERGDSIKDVSGSVGYNNLNYFYRIFKKKMGVTPKEYIMSGEENK</sequence>
<comment type="function">
    <text evidence="5">May play the central regulatory role in sporulation. It may be an element of the effector pathway responsible for the activation of sporulation genes in response to nutritional stress. Spo0A may act in concert with spo0H (a sigma factor) to control the expression of some genes that are critical to the sporulation process.</text>
</comment>
<evidence type="ECO:0000313" key="9">
    <source>
        <dbReference type="EMBL" id="QMW79925.1"/>
    </source>
</evidence>
<name>A0A7G5MZ82_9FIRM</name>
<dbReference type="Pfam" id="PF00072">
    <property type="entry name" value="Response_reg"/>
    <property type="match status" value="1"/>
</dbReference>
<dbReference type="InterPro" id="IPR020449">
    <property type="entry name" value="Tscrpt_reg_AraC-type_HTH"/>
</dbReference>
<dbReference type="Gene3D" id="3.40.50.2300">
    <property type="match status" value="1"/>
</dbReference>
<feature type="domain" description="HTH araC/xylS-type" evidence="7">
    <location>
        <begin position="132"/>
        <end position="229"/>
    </location>
</feature>
<dbReference type="Gene3D" id="1.10.10.60">
    <property type="entry name" value="Homeodomain-like"/>
    <property type="match status" value="2"/>
</dbReference>
<evidence type="ECO:0000259" key="7">
    <source>
        <dbReference type="PROSITE" id="PS01124"/>
    </source>
</evidence>
<keyword evidence="6" id="KW-0597">Phosphoprotein</keyword>
<dbReference type="SUPFAM" id="SSF52172">
    <property type="entry name" value="CheY-like"/>
    <property type="match status" value="1"/>
</dbReference>
<dbReference type="PANTHER" id="PTHR43280:SF28">
    <property type="entry name" value="HTH-TYPE TRANSCRIPTIONAL ACTIVATOR RHAS"/>
    <property type="match status" value="1"/>
</dbReference>
<protein>
    <recommendedName>
        <fullName evidence="1">Stage 0 sporulation protein A homolog</fullName>
    </recommendedName>
</protein>
<dbReference type="PRINTS" id="PR00032">
    <property type="entry name" value="HTHARAC"/>
</dbReference>
<dbReference type="SUPFAM" id="SSF46689">
    <property type="entry name" value="Homeodomain-like"/>
    <property type="match status" value="2"/>
</dbReference>
<dbReference type="PANTHER" id="PTHR43280">
    <property type="entry name" value="ARAC-FAMILY TRANSCRIPTIONAL REGULATOR"/>
    <property type="match status" value="1"/>
</dbReference>
<evidence type="ECO:0000256" key="5">
    <source>
        <dbReference type="ARBA" id="ARBA00024867"/>
    </source>
</evidence>
<dbReference type="GeneID" id="75054679"/>
<proteinExistence type="predicted"/>
<dbReference type="GO" id="GO:0043565">
    <property type="term" value="F:sequence-specific DNA binding"/>
    <property type="evidence" value="ECO:0007669"/>
    <property type="project" value="InterPro"/>
</dbReference>
<dbReference type="InterPro" id="IPR018060">
    <property type="entry name" value="HTH_AraC"/>
</dbReference>
<reference evidence="9 10" key="1">
    <citation type="submission" date="2019-04" db="EMBL/GenBank/DDBJ databases">
        <authorList>
            <person name="Schori C."/>
            <person name="Ahrens C."/>
        </authorList>
    </citation>
    <scope>NUCLEOTIDE SEQUENCE [LARGE SCALE GENOMIC DNA]</scope>
    <source>
        <strain evidence="9 10">DSM 2950</strain>
    </source>
</reference>
<feature type="domain" description="Response regulatory" evidence="8">
    <location>
        <begin position="3"/>
        <end position="121"/>
    </location>
</feature>
<dbReference type="GO" id="GO:0000160">
    <property type="term" value="P:phosphorelay signal transduction system"/>
    <property type="evidence" value="ECO:0007669"/>
    <property type="project" value="InterPro"/>
</dbReference>
<evidence type="ECO:0000256" key="2">
    <source>
        <dbReference type="ARBA" id="ARBA00023015"/>
    </source>
</evidence>
<dbReference type="AlphaFoldDB" id="A0A7G5MZ82"/>
<dbReference type="EMBL" id="CP039126">
    <property type="protein sequence ID" value="QMW79925.1"/>
    <property type="molecule type" value="Genomic_DNA"/>
</dbReference>
<dbReference type="PROSITE" id="PS50110">
    <property type="entry name" value="RESPONSE_REGULATORY"/>
    <property type="match status" value="1"/>
</dbReference>
<dbReference type="RefSeq" id="WP_018593854.1">
    <property type="nucleotide sequence ID" value="NZ_AP031416.1"/>
</dbReference>
<keyword evidence="3" id="KW-0238">DNA-binding</keyword>
<dbReference type="SMART" id="SM00448">
    <property type="entry name" value="REC"/>
    <property type="match status" value="1"/>
</dbReference>
<dbReference type="InterPro" id="IPR009057">
    <property type="entry name" value="Homeodomain-like_sf"/>
</dbReference>
<keyword evidence="4" id="KW-0804">Transcription</keyword>
<evidence type="ECO:0000256" key="4">
    <source>
        <dbReference type="ARBA" id="ARBA00023163"/>
    </source>
</evidence>
<organism evidence="9 10">
    <name type="scientific">Blautia producta</name>
    <dbReference type="NCBI Taxonomy" id="33035"/>
    <lineage>
        <taxon>Bacteria</taxon>
        <taxon>Bacillati</taxon>
        <taxon>Bacillota</taxon>
        <taxon>Clostridia</taxon>
        <taxon>Lachnospirales</taxon>
        <taxon>Lachnospiraceae</taxon>
        <taxon>Blautia</taxon>
    </lineage>
</organism>
<keyword evidence="2" id="KW-0805">Transcription regulation</keyword>
<dbReference type="Proteomes" id="UP000515789">
    <property type="component" value="Chromosome"/>
</dbReference>
<dbReference type="Pfam" id="PF12833">
    <property type="entry name" value="HTH_18"/>
    <property type="match status" value="1"/>
</dbReference>
<gene>
    <name evidence="9" type="ORF">E5259_21310</name>
</gene>
<evidence type="ECO:0000259" key="8">
    <source>
        <dbReference type="PROSITE" id="PS50110"/>
    </source>
</evidence>
<dbReference type="GO" id="GO:0003700">
    <property type="term" value="F:DNA-binding transcription factor activity"/>
    <property type="evidence" value="ECO:0007669"/>
    <property type="project" value="InterPro"/>
</dbReference>
<evidence type="ECO:0000256" key="1">
    <source>
        <dbReference type="ARBA" id="ARBA00018672"/>
    </source>
</evidence>
<evidence type="ECO:0000256" key="3">
    <source>
        <dbReference type="ARBA" id="ARBA00023125"/>
    </source>
</evidence>
<dbReference type="InterPro" id="IPR011006">
    <property type="entry name" value="CheY-like_superfamily"/>
</dbReference>